<proteinExistence type="predicted"/>
<reference evidence="1" key="1">
    <citation type="journal article" date="2015" name="Nature">
        <title>Complex archaea that bridge the gap between prokaryotes and eukaryotes.</title>
        <authorList>
            <person name="Spang A."/>
            <person name="Saw J.H."/>
            <person name="Jorgensen S.L."/>
            <person name="Zaremba-Niedzwiedzka K."/>
            <person name="Martijn J."/>
            <person name="Lind A.E."/>
            <person name="van Eijk R."/>
            <person name="Schleper C."/>
            <person name="Guy L."/>
            <person name="Ettema T.J."/>
        </authorList>
    </citation>
    <scope>NUCLEOTIDE SEQUENCE</scope>
</reference>
<name>A0A0F9JG32_9ZZZZ</name>
<feature type="non-terminal residue" evidence="1">
    <location>
        <position position="1"/>
    </location>
</feature>
<evidence type="ECO:0000313" key="1">
    <source>
        <dbReference type="EMBL" id="KKM68774.1"/>
    </source>
</evidence>
<dbReference type="AlphaFoldDB" id="A0A0F9JG32"/>
<organism evidence="1">
    <name type="scientific">marine sediment metagenome</name>
    <dbReference type="NCBI Taxonomy" id="412755"/>
    <lineage>
        <taxon>unclassified sequences</taxon>
        <taxon>metagenomes</taxon>
        <taxon>ecological metagenomes</taxon>
    </lineage>
</organism>
<protein>
    <submittedName>
        <fullName evidence="1">Uncharacterized protein</fullName>
    </submittedName>
</protein>
<sequence length="60" mass="6839">IGEIASIRVSSRRIKFIPVPAGWRVTVRGTNARQILFIYTKEPEGVKNIITAAWDSKWKI</sequence>
<accession>A0A0F9JG32</accession>
<dbReference type="EMBL" id="LAZR01010110">
    <property type="protein sequence ID" value="KKM68774.1"/>
    <property type="molecule type" value="Genomic_DNA"/>
</dbReference>
<gene>
    <name evidence="1" type="ORF">LCGC14_1457590</name>
</gene>
<comment type="caution">
    <text evidence="1">The sequence shown here is derived from an EMBL/GenBank/DDBJ whole genome shotgun (WGS) entry which is preliminary data.</text>
</comment>